<dbReference type="OrthoDB" id="9800421at2"/>
<organism evidence="1 2">
    <name type="scientific">Lutibaculum baratangense AMV1</name>
    <dbReference type="NCBI Taxonomy" id="631454"/>
    <lineage>
        <taxon>Bacteria</taxon>
        <taxon>Pseudomonadati</taxon>
        <taxon>Pseudomonadota</taxon>
        <taxon>Alphaproteobacteria</taxon>
        <taxon>Hyphomicrobiales</taxon>
        <taxon>Tepidamorphaceae</taxon>
        <taxon>Lutibaculum</taxon>
    </lineage>
</organism>
<sequence>MSARLWTRDGFAEDRWQAVPDETALPGEGAVIVSSARLEEARETNALELGVALEPGEPVEDIAEHLSRLSLVSLPFPAFTDGRSYSAARLLRERYGFEGEIRARGDVLIDQIPLMLRCGFTSFLVSHEPTLRRLETRDLPEVPLYLQPVGSEREVPVGTRPWLRRRAG</sequence>
<name>V4T8D8_9HYPH</name>
<dbReference type="Proteomes" id="UP000017819">
    <property type="component" value="Unassembled WGS sequence"/>
</dbReference>
<protein>
    <submittedName>
        <fullName evidence="1">Oxidoreductase probably involved in sulfite reduction</fullName>
    </submittedName>
</protein>
<comment type="caution">
    <text evidence="1">The sequence shown here is derived from an EMBL/GenBank/DDBJ whole genome shotgun (WGS) entry which is preliminary data.</text>
</comment>
<dbReference type="AlphaFoldDB" id="V4T8D8"/>
<dbReference type="InterPro" id="IPR008318">
    <property type="entry name" value="UCP030820"/>
</dbReference>
<dbReference type="PATRIC" id="fig|631454.5.peg.3927"/>
<keyword evidence="2" id="KW-1185">Reference proteome</keyword>
<accession>V4T8D8</accession>
<reference evidence="1 2" key="1">
    <citation type="journal article" date="2014" name="Genome Announc.">
        <title>Draft Genome Sequence of Lutibaculum baratangense Strain AMV1T, Isolated from a Mud Volcano in Andamans, India.</title>
        <authorList>
            <person name="Singh A."/>
            <person name="Sreenivas A."/>
            <person name="Sathyanarayana Reddy G."/>
            <person name="Pinnaka A.K."/>
            <person name="Shivaji S."/>
        </authorList>
    </citation>
    <scope>NUCLEOTIDE SEQUENCE [LARGE SCALE GENOMIC DNA]</scope>
    <source>
        <strain evidence="1 2">AMV1</strain>
    </source>
</reference>
<dbReference type="PIRSF" id="PIRSF030820">
    <property type="entry name" value="UCP030820"/>
    <property type="match status" value="1"/>
</dbReference>
<dbReference type="EMBL" id="AWXZ01000040">
    <property type="protein sequence ID" value="ESR22838.1"/>
    <property type="molecule type" value="Genomic_DNA"/>
</dbReference>
<evidence type="ECO:0000313" key="2">
    <source>
        <dbReference type="Proteomes" id="UP000017819"/>
    </source>
</evidence>
<dbReference type="eggNOG" id="COG3749">
    <property type="taxonomic scope" value="Bacteria"/>
</dbReference>
<dbReference type="Pfam" id="PF06073">
    <property type="entry name" value="DUF934"/>
    <property type="match status" value="1"/>
</dbReference>
<proteinExistence type="predicted"/>
<dbReference type="RefSeq" id="WP_023434084.1">
    <property type="nucleotide sequence ID" value="NZ_AWXZ01000040.1"/>
</dbReference>
<evidence type="ECO:0000313" key="1">
    <source>
        <dbReference type="EMBL" id="ESR22838.1"/>
    </source>
</evidence>
<gene>
    <name evidence="1" type="ORF">N177_3975</name>
</gene>
<dbReference type="STRING" id="631454.N177_3975"/>